<evidence type="ECO:0000256" key="1">
    <source>
        <dbReference type="SAM" id="MobiDB-lite"/>
    </source>
</evidence>
<dbReference type="RefSeq" id="WP_092499811.1">
    <property type="nucleotide sequence ID" value="NZ_FOFG01000026.1"/>
</dbReference>
<dbReference type="Proteomes" id="UP000199647">
    <property type="component" value="Unassembled WGS sequence"/>
</dbReference>
<evidence type="ECO:0000313" key="3">
    <source>
        <dbReference type="Proteomes" id="UP000199647"/>
    </source>
</evidence>
<organism evidence="2 3">
    <name type="scientific">Faunimonas pinastri</name>
    <dbReference type="NCBI Taxonomy" id="1855383"/>
    <lineage>
        <taxon>Bacteria</taxon>
        <taxon>Pseudomonadati</taxon>
        <taxon>Pseudomonadota</taxon>
        <taxon>Alphaproteobacteria</taxon>
        <taxon>Hyphomicrobiales</taxon>
        <taxon>Afifellaceae</taxon>
        <taxon>Faunimonas</taxon>
    </lineage>
</organism>
<dbReference type="AlphaFoldDB" id="A0A1H9Q9R0"/>
<reference evidence="2 3" key="1">
    <citation type="submission" date="2016-10" db="EMBL/GenBank/DDBJ databases">
        <authorList>
            <person name="de Groot N.N."/>
        </authorList>
    </citation>
    <scope>NUCLEOTIDE SEQUENCE [LARGE SCALE GENOMIC DNA]</scope>
    <source>
        <strain evidence="2 3">A52C2</strain>
    </source>
</reference>
<feature type="region of interest" description="Disordered" evidence="1">
    <location>
        <begin position="157"/>
        <end position="178"/>
    </location>
</feature>
<name>A0A1H9Q9R0_9HYPH</name>
<accession>A0A1H9Q9R0</accession>
<protein>
    <submittedName>
        <fullName evidence="2">Uncharacterized protein</fullName>
    </submittedName>
</protein>
<dbReference type="OrthoDB" id="7994720at2"/>
<proteinExistence type="predicted"/>
<dbReference type="EMBL" id="FOFG01000026">
    <property type="protein sequence ID" value="SER57167.1"/>
    <property type="molecule type" value="Genomic_DNA"/>
</dbReference>
<evidence type="ECO:0000313" key="2">
    <source>
        <dbReference type="EMBL" id="SER57167.1"/>
    </source>
</evidence>
<keyword evidence="3" id="KW-1185">Reference proteome</keyword>
<gene>
    <name evidence="2" type="ORF">SAMN05216548_12619</name>
</gene>
<dbReference type="STRING" id="1855383.SAMN05216548_12619"/>
<sequence length="178" mass="19267">MTPEAADILDAAFDILKAIPGYVTYRKDRALPDQDDAFPVLGAFFIREQMNADGDLDAGEPRFVNELTLGVSSIGEAKPGALEADARTRAADIMNALLKSASFNREIEGFSSVGSSIAFPGKGDRLLAEARVEFTVVFRTDWPPVIPDDYLGANVTARPSDHDTSPAISAHWDQEQNP</sequence>